<comment type="caution">
    <text evidence="2">The sequence shown here is derived from an EMBL/GenBank/DDBJ whole genome shotgun (WGS) entry which is preliminary data.</text>
</comment>
<evidence type="ECO:0000313" key="2">
    <source>
        <dbReference type="EMBL" id="MBW4330284.1"/>
    </source>
</evidence>
<protein>
    <submittedName>
        <fullName evidence="2">RES family NAD+ phosphorylase</fullName>
    </submittedName>
</protein>
<name>A0ABS6XJ90_9SPHN</name>
<keyword evidence="3" id="KW-1185">Reference proteome</keyword>
<dbReference type="SMART" id="SM00953">
    <property type="entry name" value="RES"/>
    <property type="match status" value="1"/>
</dbReference>
<dbReference type="RefSeq" id="WP_219237377.1">
    <property type="nucleotide sequence ID" value="NZ_JAHWZX010000003.1"/>
</dbReference>
<evidence type="ECO:0000313" key="3">
    <source>
        <dbReference type="Proteomes" id="UP001197214"/>
    </source>
</evidence>
<reference evidence="2 3" key="1">
    <citation type="submission" date="2021-07" db="EMBL/GenBank/DDBJ databases">
        <title>Stakelama flava sp. nov., a novel endophytic bacterium isolated from branch of Kandelia candel.</title>
        <authorList>
            <person name="Tuo L."/>
        </authorList>
    </citation>
    <scope>NUCLEOTIDE SEQUENCE [LARGE SCALE GENOMIC DNA]</scope>
    <source>
        <strain evidence="2 3">CBK3Z-3</strain>
    </source>
</reference>
<dbReference type="InterPro" id="IPR014914">
    <property type="entry name" value="RES_dom"/>
</dbReference>
<organism evidence="2 3">
    <name type="scientific">Stakelama flava</name>
    <dbReference type="NCBI Taxonomy" id="2860338"/>
    <lineage>
        <taxon>Bacteria</taxon>
        <taxon>Pseudomonadati</taxon>
        <taxon>Pseudomonadota</taxon>
        <taxon>Alphaproteobacteria</taxon>
        <taxon>Sphingomonadales</taxon>
        <taxon>Sphingomonadaceae</taxon>
        <taxon>Stakelama</taxon>
    </lineage>
</organism>
<dbReference type="Pfam" id="PF08808">
    <property type="entry name" value="RES"/>
    <property type="match status" value="1"/>
</dbReference>
<feature type="domain" description="RES" evidence="1">
    <location>
        <begin position="24"/>
        <end position="149"/>
    </location>
</feature>
<accession>A0ABS6XJ90</accession>
<dbReference type="Proteomes" id="UP001197214">
    <property type="component" value="Unassembled WGS sequence"/>
</dbReference>
<proteinExistence type="predicted"/>
<sequence length="164" mass="18170">MNHALAPLSDRYWRMLGVRWQHRPFESGSHLTGGRWNPVGTPALYLSQSHHTAIVEMHQNLVRPGTLVAFDVEADAIADLRGEDASLTHGLWRDQAMLRGEVPESWRLAERLIAEGAQGALIPSVLDPAGTNLVLWCWYREGEAGEGASLTLIDPEAVLSDDKR</sequence>
<evidence type="ECO:0000259" key="1">
    <source>
        <dbReference type="SMART" id="SM00953"/>
    </source>
</evidence>
<gene>
    <name evidence="2" type="ORF">KY084_05285</name>
</gene>
<dbReference type="EMBL" id="JAHWZX010000003">
    <property type="protein sequence ID" value="MBW4330284.1"/>
    <property type="molecule type" value="Genomic_DNA"/>
</dbReference>